<evidence type="ECO:0000313" key="2">
    <source>
        <dbReference type="EMBL" id="MFG3191484.1"/>
    </source>
</evidence>
<dbReference type="EMBL" id="JBICZW010000013">
    <property type="protein sequence ID" value="MFG3191484.1"/>
    <property type="molecule type" value="Genomic_DNA"/>
</dbReference>
<comment type="caution">
    <text evidence="2">The sequence shown here is derived from an EMBL/GenBank/DDBJ whole genome shotgun (WGS) entry which is preliminary data.</text>
</comment>
<feature type="region of interest" description="Disordered" evidence="1">
    <location>
        <begin position="297"/>
        <end position="361"/>
    </location>
</feature>
<sequence length="361" mass="38099">MTEILYGERSRNPLARTVELTEDGIRRGSRLTPLGELNLAAMAEAYRRGQWLGGGGSERTLDRLPEGPGIVPVIRATGTSTPVKVRRAADFARELGTLAVRLSGGPERVDELARRADAEGVPLWLARRTAPAPAGDVTVAVDRRLVRVDAWGPHAPAVRLRAPYGFHHDEPDPSRGLTLTVGDTPAALRLAHRKLRRSKSVVEAELPGRLWELRRHGPTSSWLLRDGRRVALLSRPPRRRSPARPDALLLPLSPVGLETSDPLDAVMAHAFAASFGLGDTTGLARFPSQWRPREGYEPAAVDTDWNRPWYTNIGTGGDDNSPGGGDGWGSDGGAAGDSGGSDGGGDSGGGGGDGGGGGGGD</sequence>
<accession>A0ABW7BYZ9</accession>
<gene>
    <name evidence="2" type="ORF">ACGFYS_21395</name>
</gene>
<reference evidence="2 3" key="1">
    <citation type="submission" date="2024-10" db="EMBL/GenBank/DDBJ databases">
        <title>The Natural Products Discovery Center: Release of the First 8490 Sequenced Strains for Exploring Actinobacteria Biosynthetic Diversity.</title>
        <authorList>
            <person name="Kalkreuter E."/>
            <person name="Kautsar S.A."/>
            <person name="Yang D."/>
            <person name="Bader C.D."/>
            <person name="Teijaro C.N."/>
            <person name="Fluegel L."/>
            <person name="Davis C.M."/>
            <person name="Simpson J.R."/>
            <person name="Lauterbach L."/>
            <person name="Steele A.D."/>
            <person name="Gui C."/>
            <person name="Meng S."/>
            <person name="Li G."/>
            <person name="Viehrig K."/>
            <person name="Ye F."/>
            <person name="Su P."/>
            <person name="Kiefer A.F."/>
            <person name="Nichols A."/>
            <person name="Cepeda A.J."/>
            <person name="Yan W."/>
            <person name="Fan B."/>
            <person name="Jiang Y."/>
            <person name="Adhikari A."/>
            <person name="Zheng C.-J."/>
            <person name="Schuster L."/>
            <person name="Cowan T.M."/>
            <person name="Smanski M.J."/>
            <person name="Chevrette M.G."/>
            <person name="De Carvalho L.P.S."/>
            <person name="Shen B."/>
        </authorList>
    </citation>
    <scope>NUCLEOTIDE SEQUENCE [LARGE SCALE GENOMIC DNA]</scope>
    <source>
        <strain evidence="2 3">NPDC048229</strain>
    </source>
</reference>
<evidence type="ECO:0000313" key="3">
    <source>
        <dbReference type="Proteomes" id="UP001604282"/>
    </source>
</evidence>
<feature type="compositionally biased region" description="Gly residues" evidence="1">
    <location>
        <begin position="314"/>
        <end position="361"/>
    </location>
</feature>
<proteinExistence type="predicted"/>
<dbReference type="RefSeq" id="WP_189852787.1">
    <property type="nucleotide sequence ID" value="NZ_BMVV01000029.1"/>
</dbReference>
<organism evidence="2 3">
    <name type="scientific">Streptomyces omiyaensis</name>
    <dbReference type="NCBI Taxonomy" id="68247"/>
    <lineage>
        <taxon>Bacteria</taxon>
        <taxon>Bacillati</taxon>
        <taxon>Actinomycetota</taxon>
        <taxon>Actinomycetes</taxon>
        <taxon>Kitasatosporales</taxon>
        <taxon>Streptomycetaceae</taxon>
        <taxon>Streptomyces</taxon>
    </lineage>
</organism>
<evidence type="ECO:0000256" key="1">
    <source>
        <dbReference type="SAM" id="MobiDB-lite"/>
    </source>
</evidence>
<protein>
    <submittedName>
        <fullName evidence="2">Uncharacterized protein</fullName>
    </submittedName>
</protein>
<keyword evidence="3" id="KW-1185">Reference proteome</keyword>
<name>A0ABW7BYZ9_9ACTN</name>
<dbReference type="Proteomes" id="UP001604282">
    <property type="component" value="Unassembled WGS sequence"/>
</dbReference>